<accession>A0A7R8W4W8</accession>
<dbReference type="AlphaFoldDB" id="A0A7R8W4W8"/>
<dbReference type="HAMAP" id="MF_01139">
    <property type="entry name" value="ISPT"/>
    <property type="match status" value="1"/>
</dbReference>
<dbReference type="EMBL" id="OB660474">
    <property type="protein sequence ID" value="CAD7224957.1"/>
    <property type="molecule type" value="Genomic_DNA"/>
</dbReference>
<dbReference type="InterPro" id="IPR001441">
    <property type="entry name" value="UPP_synth-like"/>
</dbReference>
<proteinExistence type="inferred from homology"/>
<dbReference type="NCBIfam" id="TIGR00055">
    <property type="entry name" value="uppS"/>
    <property type="match status" value="1"/>
</dbReference>
<dbReference type="CDD" id="cd00475">
    <property type="entry name" value="Cis_IPPS"/>
    <property type="match status" value="1"/>
</dbReference>
<dbReference type="OrthoDB" id="4173905at2759"/>
<dbReference type="InterPro" id="IPR018520">
    <property type="entry name" value="UPP_synth-like_CS"/>
</dbReference>
<dbReference type="InterPro" id="IPR036424">
    <property type="entry name" value="UPP_synth-like_sf"/>
</dbReference>
<sequence>ICFHSISQDMSAAADRDEKQCVRVREPAQLSWLQQLVSKCLTSGEMPKHVGFIMDGNRRFAAKLKQPKIEGHVQGSERLFRVLDWCHQLGIPEVTVYAFSIENYKRSEQEVAGLMKLAREKLEELLKSRSELEELECQFRVIGNLSLVPADLRESMALLEEKTKNYSKGRLNIAFAYTGRDELLRATRRIASGVSDGVLSSSDISYELVTQCLDTADSPPVDLLIRTSGEVRLSDFLLWQSSFACLLFVKCLWPDFTFWDLLGAIFHYQVNYPELQAKRQFLVRLTERDTNIPDESKARRRAFLSSDHYLDSVPLNV</sequence>
<protein>
    <recommendedName>
        <fullName evidence="5">Alkyl transferase</fullName>
        <ecNumber evidence="5">2.5.1.-</ecNumber>
    </recommendedName>
</protein>
<comment type="similarity">
    <text evidence="1 5">Belongs to the UPP synthase family.</text>
</comment>
<gene>
    <name evidence="6" type="ORF">CTOB1V02_LOCUS2906</name>
</gene>
<dbReference type="SUPFAM" id="SSF64005">
    <property type="entry name" value="Undecaprenyl diphosphate synthase"/>
    <property type="match status" value="1"/>
</dbReference>
<dbReference type="EC" id="2.5.1.-" evidence="5"/>
<dbReference type="GO" id="GO:0016094">
    <property type="term" value="P:polyprenol biosynthetic process"/>
    <property type="evidence" value="ECO:0007669"/>
    <property type="project" value="TreeGrafter"/>
</dbReference>
<dbReference type="Gene3D" id="3.40.1180.10">
    <property type="entry name" value="Decaprenyl diphosphate synthase-like"/>
    <property type="match status" value="1"/>
</dbReference>
<evidence type="ECO:0000256" key="2">
    <source>
        <dbReference type="ARBA" id="ARBA00022679"/>
    </source>
</evidence>
<dbReference type="GO" id="GO:0045547">
    <property type="term" value="F:ditrans,polycis-polyprenyl diphosphate synthase [(2E,6E)-farnesyl diphosphate specific] activity"/>
    <property type="evidence" value="ECO:0007669"/>
    <property type="project" value="UniProtKB-EC"/>
</dbReference>
<dbReference type="GO" id="GO:1904423">
    <property type="term" value="C:dehydrodolichyl diphosphate synthase complex"/>
    <property type="evidence" value="ECO:0007669"/>
    <property type="project" value="TreeGrafter"/>
</dbReference>
<organism evidence="6">
    <name type="scientific">Cyprideis torosa</name>
    <dbReference type="NCBI Taxonomy" id="163714"/>
    <lineage>
        <taxon>Eukaryota</taxon>
        <taxon>Metazoa</taxon>
        <taxon>Ecdysozoa</taxon>
        <taxon>Arthropoda</taxon>
        <taxon>Crustacea</taxon>
        <taxon>Oligostraca</taxon>
        <taxon>Ostracoda</taxon>
        <taxon>Podocopa</taxon>
        <taxon>Podocopida</taxon>
        <taxon>Cytherocopina</taxon>
        <taxon>Cytheroidea</taxon>
        <taxon>Cytherideidae</taxon>
        <taxon>Cyprideis</taxon>
    </lineage>
</organism>
<keyword evidence="2 5" id="KW-0808">Transferase</keyword>
<comment type="catalytic activity">
    <reaction evidence="4">
        <text>n isopentenyl diphosphate + (2E,6E)-farnesyl diphosphate = a di-trans,poly-cis-polyprenyl diphosphate + n diphosphate</text>
        <dbReference type="Rhea" id="RHEA:53008"/>
        <dbReference type="Rhea" id="RHEA-COMP:19494"/>
        <dbReference type="ChEBI" id="CHEBI:33019"/>
        <dbReference type="ChEBI" id="CHEBI:128769"/>
        <dbReference type="ChEBI" id="CHEBI:136960"/>
        <dbReference type="ChEBI" id="CHEBI:175763"/>
        <dbReference type="EC" id="2.5.1.87"/>
    </reaction>
</comment>
<dbReference type="GO" id="GO:0005783">
    <property type="term" value="C:endoplasmic reticulum"/>
    <property type="evidence" value="ECO:0007669"/>
    <property type="project" value="TreeGrafter"/>
</dbReference>
<dbReference type="FunFam" id="3.40.1180.10:FF:000005">
    <property type="entry name" value="Alkyl transferase"/>
    <property type="match status" value="1"/>
</dbReference>
<name>A0A7R8W4W8_9CRUS</name>
<reference evidence="6" key="1">
    <citation type="submission" date="2020-11" db="EMBL/GenBank/DDBJ databases">
        <authorList>
            <person name="Tran Van P."/>
        </authorList>
    </citation>
    <scope>NUCLEOTIDE SEQUENCE</scope>
</reference>
<keyword evidence="3" id="KW-0460">Magnesium</keyword>
<evidence type="ECO:0000256" key="3">
    <source>
        <dbReference type="ARBA" id="ARBA00022842"/>
    </source>
</evidence>
<evidence type="ECO:0000256" key="4">
    <source>
        <dbReference type="ARBA" id="ARBA00047353"/>
    </source>
</evidence>
<dbReference type="PANTHER" id="PTHR10291">
    <property type="entry name" value="DEHYDRODOLICHYL DIPHOSPHATE SYNTHASE FAMILY MEMBER"/>
    <property type="match status" value="1"/>
</dbReference>
<dbReference type="Pfam" id="PF01255">
    <property type="entry name" value="Prenyltransf"/>
    <property type="match status" value="1"/>
</dbReference>
<feature type="non-terminal residue" evidence="6">
    <location>
        <position position="317"/>
    </location>
</feature>
<dbReference type="PANTHER" id="PTHR10291:SF43">
    <property type="entry name" value="DEHYDRODOLICHYL DIPHOSPHATE SYNTHASE COMPLEX SUBUNIT DHDDS"/>
    <property type="match status" value="1"/>
</dbReference>
<evidence type="ECO:0000256" key="5">
    <source>
        <dbReference type="RuleBase" id="RU363018"/>
    </source>
</evidence>
<dbReference type="PROSITE" id="PS01066">
    <property type="entry name" value="UPP_SYNTHASE"/>
    <property type="match status" value="1"/>
</dbReference>
<evidence type="ECO:0000256" key="1">
    <source>
        <dbReference type="ARBA" id="ARBA00005432"/>
    </source>
</evidence>
<evidence type="ECO:0000313" key="6">
    <source>
        <dbReference type="EMBL" id="CAD7224957.1"/>
    </source>
</evidence>